<keyword evidence="2" id="KW-1185">Reference proteome</keyword>
<name>A0AB94IPW1_9BACI</name>
<reference evidence="1 2" key="1">
    <citation type="journal article" date="2014" name="Environ. Microbiol.">
        <title>The nitrate-ammonifying and nosZ-carrying bacterium Bacillus vireti is a potent source and sink for nitric and nitrous oxide under high nitrate conditions.</title>
        <authorList>
            <person name="Mania D."/>
            <person name="Heylen K."/>
            <person name="van Spanning R.J."/>
            <person name="Frostegard A."/>
        </authorList>
    </citation>
    <scope>NUCLEOTIDE SEQUENCE [LARGE SCALE GENOMIC DNA]</scope>
    <source>
        <strain evidence="1 2">LMG 21834</strain>
    </source>
</reference>
<comment type="caution">
    <text evidence="1">The sequence shown here is derived from an EMBL/GenBank/DDBJ whole genome shotgun (WGS) entry which is preliminary data.</text>
</comment>
<dbReference type="RefSeq" id="WP_024028117.1">
    <property type="nucleotide sequence ID" value="NZ_ALAN01000059.1"/>
</dbReference>
<accession>A0AB94IPW1</accession>
<dbReference type="EMBL" id="ALAN01000059">
    <property type="protein sequence ID" value="ETI69003.1"/>
    <property type="molecule type" value="Genomic_DNA"/>
</dbReference>
<organism evidence="1 2">
    <name type="scientific">Neobacillus vireti LMG 21834</name>
    <dbReference type="NCBI Taxonomy" id="1131730"/>
    <lineage>
        <taxon>Bacteria</taxon>
        <taxon>Bacillati</taxon>
        <taxon>Bacillota</taxon>
        <taxon>Bacilli</taxon>
        <taxon>Bacillales</taxon>
        <taxon>Bacillaceae</taxon>
        <taxon>Neobacillus</taxon>
    </lineage>
</organism>
<protein>
    <submittedName>
        <fullName evidence="1">Uncharacterized protein</fullName>
    </submittedName>
</protein>
<dbReference type="Proteomes" id="UP000018877">
    <property type="component" value="Unassembled WGS sequence"/>
</dbReference>
<evidence type="ECO:0000313" key="1">
    <source>
        <dbReference type="EMBL" id="ETI69003.1"/>
    </source>
</evidence>
<evidence type="ECO:0000313" key="2">
    <source>
        <dbReference type="Proteomes" id="UP000018877"/>
    </source>
</evidence>
<proteinExistence type="predicted"/>
<gene>
    <name evidence="1" type="ORF">BAVI_09586</name>
</gene>
<dbReference type="AlphaFoldDB" id="A0AB94IPW1"/>
<sequence length="74" mass="8223">MKPVLRPNESYINADKKLVTGEACPECRSINIKVYSVLSEGGWLKVKKCQNCLTSLERERAGLFGSMSTLTDTL</sequence>